<accession>A0A1T4SFG6</accession>
<gene>
    <name evidence="1" type="ORF">SAMN02745674_02817</name>
</gene>
<reference evidence="1 2" key="1">
    <citation type="submission" date="2017-02" db="EMBL/GenBank/DDBJ databases">
        <authorList>
            <person name="Peterson S.W."/>
        </authorList>
    </citation>
    <scope>NUCLEOTIDE SEQUENCE [LARGE SCALE GENOMIC DNA]</scope>
    <source>
        <strain evidence="1 2">DSM 21749</strain>
    </source>
</reference>
<protein>
    <submittedName>
        <fullName evidence="1">Uncharacterized protein</fullName>
    </submittedName>
</protein>
<dbReference type="EMBL" id="FUXP01000017">
    <property type="protein sequence ID" value="SKA26896.1"/>
    <property type="molecule type" value="Genomic_DNA"/>
</dbReference>
<dbReference type="RefSeq" id="WP_078759340.1">
    <property type="nucleotide sequence ID" value="NZ_FUXP01000017.1"/>
</dbReference>
<dbReference type="Proteomes" id="UP000190061">
    <property type="component" value="Unassembled WGS sequence"/>
</dbReference>
<evidence type="ECO:0000313" key="2">
    <source>
        <dbReference type="Proteomes" id="UP000190061"/>
    </source>
</evidence>
<sequence length="236" mass="25580">MSGHDERIVQVTGGLLVRRDGLLLVMAGDQPEAPFVVLDPTPALAQWPGMDVDDFVDYRVQITGRYTSVDVRAPAVQGAGGTLSAERIGRHALLTPYVGKDDPRYPNGKSPYERACFPWAGAADEICRYEISGVVQMGDYAPRNVQTIGFVRLVDGRPVISECEGWPAAAAWIEGDPAVTAELATRAGQWVEVTGRYESNQRGDRVPPNVMGWLATESADTAQRPATLSSYCAELD</sequence>
<dbReference type="AlphaFoldDB" id="A0A1T4SFG6"/>
<name>A0A1T4SFG6_9GAMM</name>
<organism evidence="1 2">
    <name type="scientific">Lysobacter spongiicola DSM 21749</name>
    <dbReference type="NCBI Taxonomy" id="1122188"/>
    <lineage>
        <taxon>Bacteria</taxon>
        <taxon>Pseudomonadati</taxon>
        <taxon>Pseudomonadota</taxon>
        <taxon>Gammaproteobacteria</taxon>
        <taxon>Lysobacterales</taxon>
        <taxon>Lysobacteraceae</taxon>
        <taxon>Novilysobacter</taxon>
    </lineage>
</organism>
<proteinExistence type="predicted"/>
<keyword evidence="2" id="KW-1185">Reference proteome</keyword>
<evidence type="ECO:0000313" key="1">
    <source>
        <dbReference type="EMBL" id="SKA26896.1"/>
    </source>
</evidence>
<dbReference type="STRING" id="1122188.SAMN02745674_02817"/>